<reference evidence="2 3" key="2">
    <citation type="journal article" date="2020" name="Microbiol. Resour. Announc.">
        <title>Antarctic desert soil bacteria exhibit high novel natural product potential, evaluated through long-read genome sequencing and comparative genomics.</title>
        <authorList>
            <person name="Benaud N."/>
            <person name="Edwards R.J."/>
            <person name="Amos T.G."/>
            <person name="D'Agostino P.M."/>
            <person name="Gutierrez-Chavez C."/>
            <person name="Montgomery K."/>
            <person name="Nicetic I."/>
            <person name="Ferrari B.C."/>
        </authorList>
    </citation>
    <scope>NUCLEOTIDE SEQUENCE [LARGE SCALE GENOMIC DNA]</scope>
    <source>
        <strain evidence="2 3">SPB151</strain>
    </source>
</reference>
<evidence type="ECO:0000313" key="3">
    <source>
        <dbReference type="Proteomes" id="UP000515563"/>
    </source>
</evidence>
<keyword evidence="2" id="KW-0255">Endonuclease</keyword>
<proteinExistence type="predicted"/>
<reference evidence="3" key="1">
    <citation type="submission" date="2019-09" db="EMBL/GenBank/DDBJ databases">
        <title>Antimicrobial potential of Antarctic Bacteria.</title>
        <authorList>
            <person name="Benaud N."/>
            <person name="Edwards R.J."/>
            <person name="Ferrari B.C."/>
        </authorList>
    </citation>
    <scope>NUCLEOTIDE SEQUENCE [LARGE SCALE GENOMIC DNA]</scope>
    <source>
        <strain evidence="3">SPB151</strain>
    </source>
</reference>
<dbReference type="Pfam" id="PF13391">
    <property type="entry name" value="HNH_2"/>
    <property type="match status" value="1"/>
</dbReference>
<dbReference type="EMBL" id="CP043661">
    <property type="protein sequence ID" value="QNE22568.1"/>
    <property type="molecule type" value="Genomic_DNA"/>
</dbReference>
<name>A0A7G6X8K3_9ACTN</name>
<feature type="domain" description="HNH nuclease" evidence="1">
    <location>
        <begin position="189"/>
        <end position="238"/>
    </location>
</feature>
<dbReference type="RefSeq" id="WP_185444980.1">
    <property type="nucleotide sequence ID" value="NZ_CP043661.1"/>
</dbReference>
<accession>A0A7G6X8K3</accession>
<keyword evidence="3" id="KW-1185">Reference proteome</keyword>
<dbReference type="AlphaFoldDB" id="A0A7G6X8K3"/>
<keyword evidence="2" id="KW-0540">Nuclease</keyword>
<protein>
    <submittedName>
        <fullName evidence="2">Restriction endonuclease</fullName>
    </submittedName>
</protein>
<keyword evidence="2" id="KW-0378">Hydrolase</keyword>
<dbReference type="InterPro" id="IPR003615">
    <property type="entry name" value="HNH_nuc"/>
</dbReference>
<evidence type="ECO:0000313" key="2">
    <source>
        <dbReference type="EMBL" id="QNE22568.1"/>
    </source>
</evidence>
<dbReference type="GO" id="GO:0004519">
    <property type="term" value="F:endonuclease activity"/>
    <property type="evidence" value="ECO:0007669"/>
    <property type="project" value="UniProtKB-KW"/>
</dbReference>
<organism evidence="2 3">
    <name type="scientific">Kribbella qitaiheensis</name>
    <dbReference type="NCBI Taxonomy" id="1544730"/>
    <lineage>
        <taxon>Bacteria</taxon>
        <taxon>Bacillati</taxon>
        <taxon>Actinomycetota</taxon>
        <taxon>Actinomycetes</taxon>
        <taxon>Propionibacteriales</taxon>
        <taxon>Kribbellaceae</taxon>
        <taxon>Kribbella</taxon>
    </lineage>
</organism>
<gene>
    <name evidence="2" type="ORF">F1D05_37565</name>
</gene>
<dbReference type="KEGG" id="kqi:F1D05_37565"/>
<sequence>MALDLDADFALRDQIMKRLAYLRDQSGGVVTRDQLTDLEINGQRRRIIDQSAGIWNPSDLNATLSILSSPTGPYDDGQVEGGYFRYDYKTGSIGGSNTKLRRAVELGLPLILLLKLKPGIFVPVFPVFAVRYDDDARQILIALDESLRFIEHPETLSEPLKRYAEQTTLRRLHQPVFRASVIRAYHTQCTVCRLKHGVLLDAAHIRPDAHESGLPVVSNGLSLCKIHHAAYDQNLLGIRPDGVVQINQDLLGETDGPMLKYGLQQMHQTSITLPRRKIERPSTDALEWRYEQFKAS</sequence>
<dbReference type="Proteomes" id="UP000515563">
    <property type="component" value="Chromosome"/>
</dbReference>
<evidence type="ECO:0000259" key="1">
    <source>
        <dbReference type="Pfam" id="PF13391"/>
    </source>
</evidence>